<feature type="compositionally biased region" description="Basic and acidic residues" evidence="1">
    <location>
        <begin position="231"/>
        <end position="240"/>
    </location>
</feature>
<comment type="caution">
    <text evidence="3">The sequence shown here is derived from an EMBL/GenBank/DDBJ whole genome shotgun (WGS) entry which is preliminary data.</text>
</comment>
<reference evidence="3 4" key="1">
    <citation type="submission" date="2024-05" db="EMBL/GenBank/DDBJ databases">
        <title>Genetic variation in Jamaican populations of the coffee berry borer (Hypothenemus hampei).</title>
        <authorList>
            <person name="Errbii M."/>
            <person name="Myrie A."/>
        </authorList>
    </citation>
    <scope>NUCLEOTIDE SEQUENCE [LARGE SCALE GENOMIC DNA]</scope>
    <source>
        <strain evidence="3">JA-Hopewell-2020-01-JO</strain>
        <tissue evidence="3">Whole body</tissue>
    </source>
</reference>
<dbReference type="Pfam" id="PF05205">
    <property type="entry name" value="COMPASS-Shg1"/>
    <property type="match status" value="1"/>
</dbReference>
<dbReference type="InterPro" id="IPR055264">
    <property type="entry name" value="BOD1/SHG1_dom"/>
</dbReference>
<evidence type="ECO:0000313" key="4">
    <source>
        <dbReference type="Proteomes" id="UP001566132"/>
    </source>
</evidence>
<protein>
    <recommendedName>
        <fullName evidence="2">BOD1/SHG1 domain-containing protein</fullName>
    </recommendedName>
</protein>
<feature type="compositionally biased region" description="Basic and acidic residues" evidence="1">
    <location>
        <begin position="490"/>
        <end position="525"/>
    </location>
</feature>
<accession>A0ABD1EP99</accession>
<organism evidence="3 4">
    <name type="scientific">Hypothenemus hampei</name>
    <name type="common">Coffee berry borer</name>
    <dbReference type="NCBI Taxonomy" id="57062"/>
    <lineage>
        <taxon>Eukaryota</taxon>
        <taxon>Metazoa</taxon>
        <taxon>Ecdysozoa</taxon>
        <taxon>Arthropoda</taxon>
        <taxon>Hexapoda</taxon>
        <taxon>Insecta</taxon>
        <taxon>Pterygota</taxon>
        <taxon>Neoptera</taxon>
        <taxon>Endopterygota</taxon>
        <taxon>Coleoptera</taxon>
        <taxon>Polyphaga</taxon>
        <taxon>Cucujiformia</taxon>
        <taxon>Curculionidae</taxon>
        <taxon>Scolytinae</taxon>
        <taxon>Hypothenemus</taxon>
    </lineage>
</organism>
<dbReference type="PANTHER" id="PTHR31532:SF10">
    <property type="entry name" value="BIORIENTATION OF CHROMOSOMES IN CELL DIVISION PROTEIN 1-LIKE 1"/>
    <property type="match status" value="1"/>
</dbReference>
<dbReference type="AlphaFoldDB" id="A0ABD1EP99"/>
<evidence type="ECO:0000313" key="3">
    <source>
        <dbReference type="EMBL" id="KAL1498318.1"/>
    </source>
</evidence>
<feature type="compositionally biased region" description="Basic and acidic residues" evidence="1">
    <location>
        <begin position="457"/>
        <end position="483"/>
    </location>
</feature>
<evidence type="ECO:0000256" key="1">
    <source>
        <dbReference type="SAM" id="MobiDB-lite"/>
    </source>
</evidence>
<keyword evidence="4" id="KW-1185">Reference proteome</keyword>
<feature type="compositionally biased region" description="Basic and acidic residues" evidence="1">
    <location>
        <begin position="149"/>
        <end position="168"/>
    </location>
</feature>
<dbReference type="Proteomes" id="UP001566132">
    <property type="component" value="Unassembled WGS sequence"/>
</dbReference>
<feature type="compositionally biased region" description="Basic and acidic residues" evidence="1">
    <location>
        <begin position="282"/>
        <end position="307"/>
    </location>
</feature>
<feature type="compositionally biased region" description="Polar residues" evidence="1">
    <location>
        <begin position="241"/>
        <end position="251"/>
    </location>
</feature>
<feature type="compositionally biased region" description="Basic and acidic residues" evidence="1">
    <location>
        <begin position="316"/>
        <end position="441"/>
    </location>
</feature>
<feature type="compositionally biased region" description="Polar residues" evidence="1">
    <location>
        <begin position="526"/>
        <end position="541"/>
    </location>
</feature>
<feature type="domain" description="BOD1/SHG1" evidence="2">
    <location>
        <begin position="18"/>
        <end position="114"/>
    </location>
</feature>
<gene>
    <name evidence="3" type="ORF">ABEB36_009134</name>
</gene>
<sequence>MDLVTSNFLPGDPRLIDQIVYELKSQGIFDQFRKECIADVDTKPAYQNLSQRVEGSVMNFLKKQKFTEDVNKNQLREQLRKNITESGFLESGVERIVDQVVNPKINSVFLPKVEDVVYRFLGITRPTHEGQPQEEKLETEDLLPKDLEAVSPESVHEQCDHDSPKKREEDEDEANESFNSSTAKTDDESPEFEPLEENPTFSVQEDNSVDSQVSASLVIASNDTAQNTEILKPEIEKNEEISQTSINSSSEDNSKMDICDNNTTMSENSDKLEIAFENPVNETHKKSDDSNSQKEKTDDKKNDENKKAHDRHRKSSRSDKHRKEDRDNKDHAKSKDRKERSSSKHSFSKDKDKKSYTYSSRDDVSEKERLKKDEKYKHSSRSKENKEKSLEKRDRSKERSDKDKSRDKSQREKYEQEKSKSSKEKDRSRFEKDKYDKDRSKSSKHHRDRSSSLKSSKIKDSKHDNDKKGDFRPKIDEKKDRSSSQHKSSSKSDKDRKITDDHYSFKDKKSERRSTDRDSNDESSKMSRNNSFTESSSNSQKESGKDSSENLSSGAGDSSNSDNVEKNSSSNNKDSDLKQPHVKCIKPKFASNIHEAMKIMKIRKQLAKLERLNQLALANHPVANEDNNDSSSIKKVTANDKLTASSLSSDLKNMLELQVKLVKHEGSEEENLAELKGQDLSTETFEALEARLAQEMSHVNDQVYGDEDEESYEYSTLGSTSIEKQPCSVAKTLIEETDVTSENKVDQSFNGARKLIKTAEGMRNNGQTLNFDNLSDSVNTEDIVQECTFFTKADNDKNEFRLAFLDKEIVKLENYIKDQSLKIQNNIPTPKKASKRKHYKMENNNSFEDQYKPVVKKKILNEPELEQVNDACKTSKLHFHFPFHFHMHDMF</sequence>
<proteinExistence type="predicted"/>
<feature type="region of interest" description="Disordered" evidence="1">
    <location>
        <begin position="149"/>
        <end position="582"/>
    </location>
</feature>
<dbReference type="PANTHER" id="PTHR31532">
    <property type="entry name" value="BIORIENTATION OF CHROMOSOMES IN CELL DIVISION 1 FAMILY MEMBER"/>
    <property type="match status" value="1"/>
</dbReference>
<name>A0ABD1EP99_HYPHA</name>
<evidence type="ECO:0000259" key="2">
    <source>
        <dbReference type="Pfam" id="PF05205"/>
    </source>
</evidence>
<feature type="compositionally biased region" description="Polar residues" evidence="1">
    <location>
        <begin position="199"/>
        <end position="229"/>
    </location>
</feature>
<dbReference type="EMBL" id="JBDJPC010000006">
    <property type="protein sequence ID" value="KAL1498318.1"/>
    <property type="molecule type" value="Genomic_DNA"/>
</dbReference>
<feature type="compositionally biased region" description="Low complexity" evidence="1">
    <location>
        <begin position="552"/>
        <end position="572"/>
    </location>
</feature>